<keyword evidence="3" id="KW-1185">Reference proteome</keyword>
<dbReference type="Proteomes" id="UP000499080">
    <property type="component" value="Unassembled WGS sequence"/>
</dbReference>
<comment type="caution">
    <text evidence="2">The sequence shown here is derived from an EMBL/GenBank/DDBJ whole genome shotgun (WGS) entry which is preliminary data.</text>
</comment>
<sequence length="135" mass="15242">MQNPSKSSKIPSAVSGLLEQSAFFQTGKNRQFTVTRRFFPPRLKPSSWKESKHSLKNTLGRVLPCFDRTGSLPLFASSVSQLQKPAAACSFRRTLKSHRTAKYFQCSNTSSYLEACSKNALKENRKLDRMKFSVS</sequence>
<evidence type="ECO:0000313" key="3">
    <source>
        <dbReference type="Proteomes" id="UP000499080"/>
    </source>
</evidence>
<dbReference type="EMBL" id="BGPR01040300">
    <property type="protein sequence ID" value="GBO16410.1"/>
    <property type="molecule type" value="Genomic_DNA"/>
</dbReference>
<protein>
    <submittedName>
        <fullName evidence="2">Uncharacterized protein</fullName>
    </submittedName>
</protein>
<accession>A0A4Y2UXR4</accession>
<evidence type="ECO:0000313" key="1">
    <source>
        <dbReference type="EMBL" id="GBO16392.1"/>
    </source>
</evidence>
<evidence type="ECO:0000313" key="2">
    <source>
        <dbReference type="EMBL" id="GBO16410.1"/>
    </source>
</evidence>
<organism evidence="2 3">
    <name type="scientific">Araneus ventricosus</name>
    <name type="common">Orbweaver spider</name>
    <name type="synonym">Epeira ventricosa</name>
    <dbReference type="NCBI Taxonomy" id="182803"/>
    <lineage>
        <taxon>Eukaryota</taxon>
        <taxon>Metazoa</taxon>
        <taxon>Ecdysozoa</taxon>
        <taxon>Arthropoda</taxon>
        <taxon>Chelicerata</taxon>
        <taxon>Arachnida</taxon>
        <taxon>Araneae</taxon>
        <taxon>Araneomorphae</taxon>
        <taxon>Entelegynae</taxon>
        <taxon>Araneoidea</taxon>
        <taxon>Araneidae</taxon>
        <taxon>Araneus</taxon>
    </lineage>
</organism>
<gene>
    <name evidence="2" type="ORF">AVEN_243911_1</name>
    <name evidence="1" type="ORF">AVEN_69270_1</name>
</gene>
<proteinExistence type="predicted"/>
<dbReference type="EMBL" id="BGPR01040286">
    <property type="protein sequence ID" value="GBO16392.1"/>
    <property type="molecule type" value="Genomic_DNA"/>
</dbReference>
<dbReference type="AlphaFoldDB" id="A0A4Y2UXR4"/>
<name>A0A4Y2UXR4_ARAVE</name>
<reference evidence="2 3" key="1">
    <citation type="journal article" date="2019" name="Sci. Rep.">
        <title>Orb-weaving spider Araneus ventricosus genome elucidates the spidroin gene catalogue.</title>
        <authorList>
            <person name="Kono N."/>
            <person name="Nakamura H."/>
            <person name="Ohtoshi R."/>
            <person name="Moran D.A.P."/>
            <person name="Shinohara A."/>
            <person name="Yoshida Y."/>
            <person name="Fujiwara M."/>
            <person name="Mori M."/>
            <person name="Tomita M."/>
            <person name="Arakawa K."/>
        </authorList>
    </citation>
    <scope>NUCLEOTIDE SEQUENCE [LARGE SCALE GENOMIC DNA]</scope>
</reference>